<reference evidence="2 3" key="1">
    <citation type="submission" date="2020-12" db="EMBL/GenBank/DDBJ databases">
        <title>Concerted genomic and epigenomic changes stabilize Arabidopsis allopolyploids.</title>
        <authorList>
            <person name="Chen Z."/>
        </authorList>
    </citation>
    <scope>NUCLEOTIDE SEQUENCE [LARGE SCALE GENOMIC DNA]</scope>
    <source>
        <strain evidence="2">Allo738</strain>
        <tissue evidence="2">Leaf</tissue>
    </source>
</reference>
<dbReference type="InterPro" id="IPR050796">
    <property type="entry name" value="SCF_F-box_component"/>
</dbReference>
<keyword evidence="3" id="KW-1185">Reference proteome</keyword>
<name>A0A8T2AVH9_9BRAS</name>
<dbReference type="Proteomes" id="UP000694240">
    <property type="component" value="Chromosome 8"/>
</dbReference>
<dbReference type="PANTHER" id="PTHR31672:SF13">
    <property type="entry name" value="F-BOX PROTEIN CPR30-LIKE"/>
    <property type="match status" value="1"/>
</dbReference>
<proteinExistence type="predicted"/>
<evidence type="ECO:0000259" key="1">
    <source>
        <dbReference type="PROSITE" id="PS50181"/>
    </source>
</evidence>
<feature type="domain" description="F-box" evidence="1">
    <location>
        <begin position="1"/>
        <end position="46"/>
    </location>
</feature>
<dbReference type="EMBL" id="JAEFBK010000008">
    <property type="protein sequence ID" value="KAG7578640.1"/>
    <property type="molecule type" value="Genomic_DNA"/>
</dbReference>
<evidence type="ECO:0000313" key="2">
    <source>
        <dbReference type="EMBL" id="KAG7578640.1"/>
    </source>
</evidence>
<dbReference type="Pfam" id="PF07734">
    <property type="entry name" value="FBA_1"/>
    <property type="match status" value="1"/>
</dbReference>
<dbReference type="PROSITE" id="PS50181">
    <property type="entry name" value="FBOX"/>
    <property type="match status" value="1"/>
</dbReference>
<sequence length="356" mass="40833">MDWRNLPVDLQKEILSRVPATSLARLRSTSKQWNALLKSANIHSTNAPKESLIIMLEYFRVCLVRANYLHELDINIAPSVNVTSQFYLEDPQFKSSQVDIRKVFHCDGLLLCSTEDDRLVVCNPCSGETKWIKPRNNYTNSDFYALGYVNKSSCKKYKVLRVDHQGHSRGINNEYEIYDFTTDSWRVLGPKTDWYLPLSHCGVSVKGNTYWIALHRGTPYHEFLLSFDYSTERFGMQPLPHQFHCVAKVLSVVREDQLCLCVTNSTGLHVWVTTISTKSVMSWKRLFEVNASHNKDYDFSNGVSLLANEQNKLVLCCNNYIYVYPDGGNVTCKLPCSHLLNYVPSLAHIQQGTRDL</sequence>
<accession>A0A8T2AVH9</accession>
<dbReference type="Pfam" id="PF00646">
    <property type="entry name" value="F-box"/>
    <property type="match status" value="1"/>
</dbReference>
<gene>
    <name evidence="2" type="ORF">ISN45_Aa03g028130</name>
</gene>
<protein>
    <submittedName>
        <fullName evidence="2">F-box associated domain type 1</fullName>
    </submittedName>
</protein>
<dbReference type="CDD" id="cd22157">
    <property type="entry name" value="F-box_AtFBW1-like"/>
    <property type="match status" value="1"/>
</dbReference>
<organism evidence="2 3">
    <name type="scientific">Arabidopsis thaliana x Arabidopsis arenosa</name>
    <dbReference type="NCBI Taxonomy" id="1240361"/>
    <lineage>
        <taxon>Eukaryota</taxon>
        <taxon>Viridiplantae</taxon>
        <taxon>Streptophyta</taxon>
        <taxon>Embryophyta</taxon>
        <taxon>Tracheophyta</taxon>
        <taxon>Spermatophyta</taxon>
        <taxon>Magnoliopsida</taxon>
        <taxon>eudicotyledons</taxon>
        <taxon>Gunneridae</taxon>
        <taxon>Pentapetalae</taxon>
        <taxon>rosids</taxon>
        <taxon>malvids</taxon>
        <taxon>Brassicales</taxon>
        <taxon>Brassicaceae</taxon>
        <taxon>Camelineae</taxon>
        <taxon>Arabidopsis</taxon>
    </lineage>
</organism>
<dbReference type="PANTHER" id="PTHR31672">
    <property type="entry name" value="BNACNNG10540D PROTEIN"/>
    <property type="match status" value="1"/>
</dbReference>
<dbReference type="InterPro" id="IPR001810">
    <property type="entry name" value="F-box_dom"/>
</dbReference>
<dbReference type="AlphaFoldDB" id="A0A8T2AVH9"/>
<dbReference type="NCBIfam" id="TIGR01640">
    <property type="entry name" value="F_box_assoc_1"/>
    <property type="match status" value="1"/>
</dbReference>
<dbReference type="InterPro" id="IPR017451">
    <property type="entry name" value="F-box-assoc_interact_dom"/>
</dbReference>
<dbReference type="InterPro" id="IPR006527">
    <property type="entry name" value="F-box-assoc_dom_typ1"/>
</dbReference>
<dbReference type="SMART" id="SM00256">
    <property type="entry name" value="FBOX"/>
    <property type="match status" value="1"/>
</dbReference>
<evidence type="ECO:0000313" key="3">
    <source>
        <dbReference type="Proteomes" id="UP000694240"/>
    </source>
</evidence>
<comment type="caution">
    <text evidence="2">The sequence shown here is derived from an EMBL/GenBank/DDBJ whole genome shotgun (WGS) entry which is preliminary data.</text>
</comment>